<evidence type="ECO:0000313" key="5">
    <source>
        <dbReference type="Proteomes" id="UP000284243"/>
    </source>
</evidence>
<name>A0A412TV71_9BACT</name>
<dbReference type="EMBL" id="QRYC01000004">
    <property type="protein sequence ID" value="RGU57683.1"/>
    <property type="molecule type" value="Genomic_DNA"/>
</dbReference>
<comment type="caution">
    <text evidence="3">The sequence shown here is derived from an EMBL/GenBank/DDBJ whole genome shotgun (WGS) entry which is preliminary data.</text>
</comment>
<dbReference type="AlphaFoldDB" id="A0A412TV71"/>
<dbReference type="RefSeq" id="WP_013611501.1">
    <property type="nucleotide sequence ID" value="NZ_JADMSC010000033.1"/>
</dbReference>
<dbReference type="SUPFAM" id="SSF54593">
    <property type="entry name" value="Glyoxalase/Bleomycin resistance protein/Dihydroxybiphenyl dioxygenase"/>
    <property type="match status" value="1"/>
</dbReference>
<dbReference type="EMBL" id="JAQMRD010000005">
    <property type="protein sequence ID" value="MDB9222380.1"/>
    <property type="molecule type" value="Genomic_DNA"/>
</dbReference>
<sequence>MKITHIGIWTKQLEVLRSFYTTYFQGKSHAKYINPKKGFESYMLHFEGGCTLEIMSRTDVDQVRNSEDREFIGFAHLAFSTGSKDQVDRLTERLRQAGYKVIGEPRTTGDGFYESVILDPDNNRIEISA</sequence>
<dbReference type="Proteomes" id="UP001212263">
    <property type="component" value="Unassembled WGS sequence"/>
</dbReference>
<accession>A0A412TV71</accession>
<protein>
    <submittedName>
        <fullName evidence="3">Glyoxalase/bleomycin resistance/extradiol dioxygenase family protein</fullName>
    </submittedName>
    <submittedName>
        <fullName evidence="2">VOC family protein</fullName>
    </submittedName>
</protein>
<feature type="domain" description="VOC" evidence="1">
    <location>
        <begin position="2"/>
        <end position="129"/>
    </location>
</feature>
<dbReference type="GeneID" id="61274463"/>
<dbReference type="PANTHER" id="PTHR36113">
    <property type="entry name" value="LYASE, PUTATIVE-RELATED-RELATED"/>
    <property type="match status" value="1"/>
</dbReference>
<dbReference type="OMA" id="IAHVALW"/>
<dbReference type="GO" id="GO:0051213">
    <property type="term" value="F:dioxygenase activity"/>
    <property type="evidence" value="ECO:0007669"/>
    <property type="project" value="UniProtKB-KW"/>
</dbReference>
<evidence type="ECO:0000313" key="6">
    <source>
        <dbReference type="Proteomes" id="UP000284434"/>
    </source>
</evidence>
<dbReference type="PANTHER" id="PTHR36113:SF1">
    <property type="entry name" value="GLYOXALASE_BLEOMYCIN RESISTANCE PROTEIN_DIOXYGENASE"/>
    <property type="match status" value="1"/>
</dbReference>
<proteinExistence type="predicted"/>
<dbReference type="InterPro" id="IPR004360">
    <property type="entry name" value="Glyas_Fos-R_dOase_dom"/>
</dbReference>
<evidence type="ECO:0000313" key="3">
    <source>
        <dbReference type="EMBL" id="RGU57683.1"/>
    </source>
</evidence>
<dbReference type="Proteomes" id="UP000284434">
    <property type="component" value="Unassembled WGS sequence"/>
</dbReference>
<reference evidence="2" key="2">
    <citation type="submission" date="2023-01" db="EMBL/GenBank/DDBJ databases">
        <title>Human gut microbiome strain richness.</title>
        <authorList>
            <person name="Chen-Liaw A."/>
        </authorList>
    </citation>
    <scope>NUCLEOTIDE SEQUENCE</scope>
    <source>
        <strain evidence="2">RTP21484st1_B7_RTP21484_190118</strain>
    </source>
</reference>
<gene>
    <name evidence="3" type="ORF">DWW57_04070</name>
    <name evidence="4" type="ORF">DXA53_15500</name>
    <name evidence="2" type="ORF">PN645_05080</name>
</gene>
<evidence type="ECO:0000259" key="1">
    <source>
        <dbReference type="PROSITE" id="PS51819"/>
    </source>
</evidence>
<evidence type="ECO:0000313" key="4">
    <source>
        <dbReference type="EMBL" id="RGY04493.1"/>
    </source>
</evidence>
<dbReference type="EMBL" id="QSCO01000024">
    <property type="protein sequence ID" value="RGY04493.1"/>
    <property type="molecule type" value="Genomic_DNA"/>
</dbReference>
<dbReference type="InterPro" id="IPR029068">
    <property type="entry name" value="Glyas_Bleomycin-R_OHBP_Dase"/>
</dbReference>
<organism evidence="3 5">
    <name type="scientific">Odoribacter splanchnicus</name>
    <dbReference type="NCBI Taxonomy" id="28118"/>
    <lineage>
        <taxon>Bacteria</taxon>
        <taxon>Pseudomonadati</taxon>
        <taxon>Bacteroidota</taxon>
        <taxon>Bacteroidia</taxon>
        <taxon>Bacteroidales</taxon>
        <taxon>Odoribacteraceae</taxon>
        <taxon>Odoribacter</taxon>
    </lineage>
</organism>
<dbReference type="Gene3D" id="3.10.180.10">
    <property type="entry name" value="2,3-Dihydroxybiphenyl 1,2-Dioxygenase, domain 1"/>
    <property type="match status" value="1"/>
</dbReference>
<dbReference type="InterPro" id="IPR037523">
    <property type="entry name" value="VOC_core"/>
</dbReference>
<reference evidence="5 6" key="1">
    <citation type="submission" date="2018-08" db="EMBL/GenBank/DDBJ databases">
        <title>A genome reference for cultivated species of the human gut microbiota.</title>
        <authorList>
            <person name="Zou Y."/>
            <person name="Xue W."/>
            <person name="Luo G."/>
        </authorList>
    </citation>
    <scope>NUCLEOTIDE SEQUENCE [LARGE SCALE GENOMIC DNA]</scope>
    <source>
        <strain evidence="3 5">AF16-14</strain>
        <strain evidence="4 6">OF03-11</strain>
    </source>
</reference>
<dbReference type="PROSITE" id="PS51819">
    <property type="entry name" value="VOC"/>
    <property type="match status" value="1"/>
</dbReference>
<keyword evidence="3" id="KW-0223">Dioxygenase</keyword>
<dbReference type="Proteomes" id="UP000284243">
    <property type="component" value="Unassembled WGS sequence"/>
</dbReference>
<evidence type="ECO:0000313" key="2">
    <source>
        <dbReference type="EMBL" id="MDB9222380.1"/>
    </source>
</evidence>
<dbReference type="Pfam" id="PF00903">
    <property type="entry name" value="Glyoxalase"/>
    <property type="match status" value="1"/>
</dbReference>
<keyword evidence="3" id="KW-0560">Oxidoreductase</keyword>
<dbReference type="InterPro" id="IPR051332">
    <property type="entry name" value="Fosfomycin_Res_Enzymes"/>
</dbReference>